<keyword evidence="1" id="KW-0472">Membrane</keyword>
<dbReference type="AlphaFoldDB" id="A0A419W9U2"/>
<feature type="domain" description="Methyltransferase" evidence="2">
    <location>
        <begin position="48"/>
        <end position="156"/>
    </location>
</feature>
<gene>
    <name evidence="3" type="ORF">BC643_2616</name>
</gene>
<evidence type="ECO:0000256" key="1">
    <source>
        <dbReference type="SAM" id="Phobius"/>
    </source>
</evidence>
<sequence length="272" mass="31013">MQYDPIKRSLGKVFNQTPALRKLFYRLLDLLLLRAWHVRKELKNLPLSADCSILDAGSGFGQYTYRMSRLFAKSNILAVDVKEEQIADCNRFFAQINQSDRVRFEEADLTKFVKPEAFNLVLSIDVMEHIEEDVQVFKNFYHSLKPGGVVLISTPSDQGGSDVHDHDHEEGGVQGFIDEHVRDGYNIQEIEDKLKSVGFTRVEARYSYGCPGKISWRLSMKYPIQLLGVSKLFFILLPFYYIIAFPVSAVLNYFDVKGTHASGTGLIVKAFK</sequence>
<keyword evidence="3" id="KW-0808">Transferase</keyword>
<proteinExistence type="predicted"/>
<keyword evidence="1" id="KW-0812">Transmembrane</keyword>
<protein>
    <submittedName>
        <fullName evidence="3">Methyltransferase family protein</fullName>
    </submittedName>
</protein>
<dbReference type="PANTHER" id="PTHR43861">
    <property type="entry name" value="TRANS-ACONITATE 2-METHYLTRANSFERASE-RELATED"/>
    <property type="match status" value="1"/>
</dbReference>
<keyword evidence="3" id="KW-0489">Methyltransferase</keyword>
<dbReference type="Gene3D" id="3.40.50.150">
    <property type="entry name" value="Vaccinia Virus protein VP39"/>
    <property type="match status" value="1"/>
</dbReference>
<accession>A0A419W9U2</accession>
<dbReference type="GO" id="GO:0008168">
    <property type="term" value="F:methyltransferase activity"/>
    <property type="evidence" value="ECO:0007669"/>
    <property type="project" value="UniProtKB-KW"/>
</dbReference>
<evidence type="ECO:0000259" key="2">
    <source>
        <dbReference type="Pfam" id="PF13847"/>
    </source>
</evidence>
<organism evidence="3 4">
    <name type="scientific">Mangrovibacterium diazotrophicum</name>
    <dbReference type="NCBI Taxonomy" id="1261403"/>
    <lineage>
        <taxon>Bacteria</taxon>
        <taxon>Pseudomonadati</taxon>
        <taxon>Bacteroidota</taxon>
        <taxon>Bacteroidia</taxon>
        <taxon>Marinilabiliales</taxon>
        <taxon>Prolixibacteraceae</taxon>
        <taxon>Mangrovibacterium</taxon>
    </lineage>
</organism>
<dbReference type="InterPro" id="IPR029063">
    <property type="entry name" value="SAM-dependent_MTases_sf"/>
</dbReference>
<dbReference type="RefSeq" id="WP_120273475.1">
    <property type="nucleotide sequence ID" value="NZ_RAPN01000001.1"/>
</dbReference>
<feature type="transmembrane region" description="Helical" evidence="1">
    <location>
        <begin position="222"/>
        <end position="243"/>
    </location>
</feature>
<dbReference type="CDD" id="cd02440">
    <property type="entry name" value="AdoMet_MTases"/>
    <property type="match status" value="1"/>
</dbReference>
<keyword evidence="4" id="KW-1185">Reference proteome</keyword>
<dbReference type="GO" id="GO:0032259">
    <property type="term" value="P:methylation"/>
    <property type="evidence" value="ECO:0007669"/>
    <property type="project" value="UniProtKB-KW"/>
</dbReference>
<name>A0A419W9U2_9BACT</name>
<evidence type="ECO:0000313" key="4">
    <source>
        <dbReference type="Proteomes" id="UP000283387"/>
    </source>
</evidence>
<reference evidence="3 4" key="1">
    <citation type="submission" date="2018-09" db="EMBL/GenBank/DDBJ databases">
        <title>Genomic Encyclopedia of Archaeal and Bacterial Type Strains, Phase II (KMG-II): from individual species to whole genera.</title>
        <authorList>
            <person name="Goeker M."/>
        </authorList>
    </citation>
    <scope>NUCLEOTIDE SEQUENCE [LARGE SCALE GENOMIC DNA]</scope>
    <source>
        <strain evidence="3 4">DSM 27148</strain>
    </source>
</reference>
<dbReference type="Proteomes" id="UP000283387">
    <property type="component" value="Unassembled WGS sequence"/>
</dbReference>
<dbReference type="InterPro" id="IPR025714">
    <property type="entry name" value="Methyltranfer_dom"/>
</dbReference>
<dbReference type="SUPFAM" id="SSF53335">
    <property type="entry name" value="S-adenosyl-L-methionine-dependent methyltransferases"/>
    <property type="match status" value="1"/>
</dbReference>
<evidence type="ECO:0000313" key="3">
    <source>
        <dbReference type="EMBL" id="RKD92245.1"/>
    </source>
</evidence>
<comment type="caution">
    <text evidence="3">The sequence shown here is derived from an EMBL/GenBank/DDBJ whole genome shotgun (WGS) entry which is preliminary data.</text>
</comment>
<dbReference type="EMBL" id="RAPN01000001">
    <property type="protein sequence ID" value="RKD92245.1"/>
    <property type="molecule type" value="Genomic_DNA"/>
</dbReference>
<dbReference type="Pfam" id="PF13847">
    <property type="entry name" value="Methyltransf_31"/>
    <property type="match status" value="1"/>
</dbReference>
<dbReference type="OrthoDB" id="1523195at2"/>
<keyword evidence="1" id="KW-1133">Transmembrane helix</keyword>